<evidence type="ECO:0000313" key="2">
    <source>
        <dbReference type="Proteomes" id="UP001064632"/>
    </source>
</evidence>
<organism evidence="1 2">
    <name type="scientific">Tahibacter amnicola</name>
    <dbReference type="NCBI Taxonomy" id="2976241"/>
    <lineage>
        <taxon>Bacteria</taxon>
        <taxon>Pseudomonadati</taxon>
        <taxon>Pseudomonadota</taxon>
        <taxon>Gammaproteobacteria</taxon>
        <taxon>Lysobacterales</taxon>
        <taxon>Rhodanobacteraceae</taxon>
        <taxon>Tahibacter</taxon>
    </lineage>
</organism>
<evidence type="ECO:0000313" key="1">
    <source>
        <dbReference type="EMBL" id="UXI67582.1"/>
    </source>
</evidence>
<reference evidence="1" key="1">
    <citation type="submission" date="2022-09" db="EMBL/GenBank/DDBJ databases">
        <title>Tahibacter sp. nov., isolated from a fresh water.</title>
        <authorList>
            <person name="Baek J.H."/>
            <person name="Lee J.K."/>
            <person name="Kim J.M."/>
            <person name="Jeon C.O."/>
        </authorList>
    </citation>
    <scope>NUCLEOTIDE SEQUENCE</scope>
    <source>
        <strain evidence="1">W38</strain>
    </source>
</reference>
<name>A0ABY6BDG2_9GAMM</name>
<protein>
    <submittedName>
        <fullName evidence="1">Uncharacterized protein</fullName>
    </submittedName>
</protein>
<dbReference type="SUPFAM" id="SSF144064">
    <property type="entry name" value="Heme iron utilization protein-like"/>
    <property type="match status" value="1"/>
</dbReference>
<gene>
    <name evidence="1" type="ORF">N4264_23045</name>
</gene>
<sequence length="200" mass="22216">MPAPLFLRRRVERFIPRSGKGVSATPVSQAVPLLAGSRLAEFLRRLPALGPVLWLWRGGDAKAFDFAKVHAWHALHHVGPDGVHEGVSLVAHDGREVARLCLLPDSDYLGWERLLESASAPDSTRAADIHRCLRELAWIRSGRRWQAAPVRFQPLAMDEQDDYLLVAPVKTLSESGWRRVVAICRTLDAAAPVVRSHCLS</sequence>
<dbReference type="EMBL" id="CP104694">
    <property type="protein sequence ID" value="UXI67582.1"/>
    <property type="molecule type" value="Genomic_DNA"/>
</dbReference>
<keyword evidence="2" id="KW-1185">Reference proteome</keyword>
<accession>A0ABY6BDG2</accession>
<dbReference type="RefSeq" id="WP_261694552.1">
    <property type="nucleotide sequence ID" value="NZ_CP104694.1"/>
</dbReference>
<proteinExistence type="predicted"/>
<dbReference type="Proteomes" id="UP001064632">
    <property type="component" value="Chromosome"/>
</dbReference>